<dbReference type="Gene3D" id="3.30.470.20">
    <property type="entry name" value="ATP-grasp fold, B domain"/>
    <property type="match status" value="1"/>
</dbReference>
<dbReference type="PROSITE" id="PS50975">
    <property type="entry name" value="ATP_GRASP"/>
    <property type="match status" value="1"/>
</dbReference>
<dbReference type="GO" id="GO:0016874">
    <property type="term" value="F:ligase activity"/>
    <property type="evidence" value="ECO:0007669"/>
    <property type="project" value="UniProtKB-KW"/>
</dbReference>
<evidence type="ECO:0000256" key="4">
    <source>
        <dbReference type="PROSITE-ProRule" id="PRU00409"/>
    </source>
</evidence>
<name>A0A160KVB1_9MICO</name>
<dbReference type="GO" id="GO:0046872">
    <property type="term" value="F:metal ion binding"/>
    <property type="evidence" value="ECO:0007669"/>
    <property type="project" value="InterPro"/>
</dbReference>
<reference evidence="6 7" key="1">
    <citation type="submission" date="2016-05" db="EMBL/GenBank/DDBJ databases">
        <title>Complete genome sequence of Rathayibacter tritici NCPPB 1953.</title>
        <authorList>
            <person name="Park J."/>
            <person name="Lee H.-H."/>
            <person name="Lee S.-W."/>
            <person name="Seo Y.-S."/>
        </authorList>
    </citation>
    <scope>NUCLEOTIDE SEQUENCE [LARGE SCALE GENOMIC DNA]</scope>
    <source>
        <strain evidence="6 7">NCPPB 1953</strain>
    </source>
</reference>
<dbReference type="SMART" id="SM01209">
    <property type="entry name" value="GARS_A"/>
    <property type="match status" value="1"/>
</dbReference>
<dbReference type="Proteomes" id="UP000077071">
    <property type="component" value="Chromosome"/>
</dbReference>
<evidence type="ECO:0000313" key="7">
    <source>
        <dbReference type="Proteomes" id="UP000077071"/>
    </source>
</evidence>
<dbReference type="Pfam" id="PF18603">
    <property type="entry name" value="LAL_C2"/>
    <property type="match status" value="1"/>
</dbReference>
<dbReference type="KEGG" id="rtn:A6122_2771"/>
<dbReference type="Pfam" id="PF13535">
    <property type="entry name" value="ATP-grasp_4"/>
    <property type="match status" value="1"/>
</dbReference>
<evidence type="ECO:0000256" key="1">
    <source>
        <dbReference type="ARBA" id="ARBA00022598"/>
    </source>
</evidence>
<dbReference type="PANTHER" id="PTHR43585:SF2">
    <property type="entry name" value="ATP-GRASP ENZYME FSQD"/>
    <property type="match status" value="1"/>
</dbReference>
<dbReference type="EMBL" id="CP015515">
    <property type="protein sequence ID" value="AND17880.1"/>
    <property type="molecule type" value="Genomic_DNA"/>
</dbReference>
<dbReference type="STRING" id="33888.A6122_2771"/>
<keyword evidence="2 4" id="KW-0547">Nucleotide-binding</keyword>
<evidence type="ECO:0000259" key="5">
    <source>
        <dbReference type="PROSITE" id="PS50975"/>
    </source>
</evidence>
<gene>
    <name evidence="6" type="ORF">A6122_2771</name>
</gene>
<dbReference type="AlphaFoldDB" id="A0A160KVB1"/>
<dbReference type="Gene3D" id="3.40.50.20">
    <property type="match status" value="1"/>
</dbReference>
<dbReference type="InterPro" id="IPR052032">
    <property type="entry name" value="ATP-dep_AA_Ligase"/>
</dbReference>
<protein>
    <submittedName>
        <fullName evidence="6">Carboxylase</fullName>
    </submittedName>
</protein>
<keyword evidence="3 4" id="KW-0067">ATP-binding</keyword>
<dbReference type="OrthoDB" id="24041at2"/>
<dbReference type="InterPro" id="IPR011761">
    <property type="entry name" value="ATP-grasp"/>
</dbReference>
<evidence type="ECO:0000313" key="6">
    <source>
        <dbReference type="EMBL" id="AND17880.1"/>
    </source>
</evidence>
<dbReference type="RefSeq" id="WP_068256351.1">
    <property type="nucleotide sequence ID" value="NZ_CP015515.1"/>
</dbReference>
<feature type="domain" description="ATP-grasp" evidence="5">
    <location>
        <begin position="115"/>
        <end position="313"/>
    </location>
</feature>
<keyword evidence="1" id="KW-0436">Ligase</keyword>
<organism evidence="6 7">
    <name type="scientific">Rathayibacter tritici</name>
    <dbReference type="NCBI Taxonomy" id="33888"/>
    <lineage>
        <taxon>Bacteria</taxon>
        <taxon>Bacillati</taxon>
        <taxon>Actinomycetota</taxon>
        <taxon>Actinomycetes</taxon>
        <taxon>Micrococcales</taxon>
        <taxon>Microbacteriaceae</taxon>
        <taxon>Rathayibacter</taxon>
    </lineage>
</organism>
<dbReference type="PATRIC" id="fig|33888.3.peg.3111"/>
<sequence>MIGRPSILIVGSGISEEYRGYALRSVAEACAVVLLDDAAPTWQRPLIAGSAQADLSDGPSAVHAALALARSHPIAGVLSWDERRIELAAVIAAELGLPHSPPEAVRNCRDKWSARRLFDRAGVPSARARLVATLDQARAAAAAIGYPVVLKPRALAGSIGVVRADTEDALEADWASVAGATLTGIEASGEVLVEEYLDGPEFSVECLSQDGAVTALAVTRKSLGMAPYFEELGHVVDAVDAAGKEEAAIADAATDAVRALGITTGATHVEVRLTTSGPRLVEVNARLGGDLIPHLVHLATGIDLVRAAADVAVGARPGLEPTSARSAGIRFVYPPHAGVVRELGSAPELSADPRFSRLVWMSDPGDRVALPPEEFVDRLGFLIGTGDSAQAVTDFLGSAEAFLEVDVQPRSGA</sequence>
<accession>A0A160KVB1</accession>
<keyword evidence="7" id="KW-1185">Reference proteome</keyword>
<dbReference type="PANTHER" id="PTHR43585">
    <property type="entry name" value="FUMIPYRROLE BIOSYNTHESIS PROTEIN C"/>
    <property type="match status" value="1"/>
</dbReference>
<evidence type="ECO:0000256" key="3">
    <source>
        <dbReference type="ARBA" id="ARBA00022840"/>
    </source>
</evidence>
<proteinExistence type="predicted"/>
<dbReference type="SUPFAM" id="SSF56059">
    <property type="entry name" value="Glutathione synthetase ATP-binding domain-like"/>
    <property type="match status" value="1"/>
</dbReference>
<evidence type="ECO:0000256" key="2">
    <source>
        <dbReference type="ARBA" id="ARBA00022741"/>
    </source>
</evidence>
<dbReference type="GO" id="GO:0005524">
    <property type="term" value="F:ATP binding"/>
    <property type="evidence" value="ECO:0007669"/>
    <property type="project" value="UniProtKB-UniRule"/>
</dbReference>
<dbReference type="InterPro" id="IPR040570">
    <property type="entry name" value="LAL_C2"/>
</dbReference>